<accession>A0A3N2PQN7</accession>
<dbReference type="STRING" id="1314773.A0A3N2PQN7"/>
<evidence type="ECO:0000313" key="1">
    <source>
        <dbReference type="EMBL" id="ROT36676.1"/>
    </source>
</evidence>
<gene>
    <name evidence="1" type="ORF">SODALDRAFT_204714</name>
</gene>
<sequence>MPSFTLSAKPGTDIWRKPPTTDVFNAPTKLRSTKPLSAFHSASVTFSGKWTEQYDQAGLVLVLQPRHSSNTTPQKWLKTGVELYNGVPQVSTVACDRYADWSVSPLAALGPLDHNVTVTIEREEDHNGHSAWVYYVHPESGERKPLREVCWFSVEEGHGEWDLSVGAYVARPATNVTDSLTVEFSDLDINWR</sequence>
<dbReference type="AlphaFoldDB" id="A0A3N2PQN7"/>
<dbReference type="Pfam" id="PF07081">
    <property type="entry name" value="DUF1349"/>
    <property type="match status" value="1"/>
</dbReference>
<reference evidence="1 2" key="1">
    <citation type="journal article" date="2018" name="Mol. Ecol.">
        <title>The obligate alkalophilic soda-lake fungus Sodiomyces alkalinus has shifted to a protein diet.</title>
        <authorList>
            <person name="Grum-Grzhimaylo A.A."/>
            <person name="Falkoski D.L."/>
            <person name="van den Heuvel J."/>
            <person name="Valero-Jimenez C.A."/>
            <person name="Min B."/>
            <person name="Choi I.G."/>
            <person name="Lipzen A."/>
            <person name="Daum C.G."/>
            <person name="Aanen D.K."/>
            <person name="Tsang A."/>
            <person name="Henrissat B."/>
            <person name="Bilanenko E.N."/>
            <person name="de Vries R.P."/>
            <person name="van Kan J.A.L."/>
            <person name="Grigoriev I.V."/>
            <person name="Debets A.J.M."/>
        </authorList>
    </citation>
    <scope>NUCLEOTIDE SEQUENCE [LARGE SCALE GENOMIC DNA]</scope>
    <source>
        <strain evidence="1 2">F11</strain>
    </source>
</reference>
<proteinExistence type="predicted"/>
<organism evidence="1 2">
    <name type="scientific">Sodiomyces alkalinus (strain CBS 110278 / VKM F-3762 / F11)</name>
    <name type="common">Alkaliphilic filamentous fungus</name>
    <dbReference type="NCBI Taxonomy" id="1314773"/>
    <lineage>
        <taxon>Eukaryota</taxon>
        <taxon>Fungi</taxon>
        <taxon>Dikarya</taxon>
        <taxon>Ascomycota</taxon>
        <taxon>Pezizomycotina</taxon>
        <taxon>Sordariomycetes</taxon>
        <taxon>Hypocreomycetidae</taxon>
        <taxon>Glomerellales</taxon>
        <taxon>Plectosphaerellaceae</taxon>
        <taxon>Sodiomyces</taxon>
    </lineage>
</organism>
<name>A0A3N2PQN7_SODAK</name>
<evidence type="ECO:0000313" key="2">
    <source>
        <dbReference type="Proteomes" id="UP000272025"/>
    </source>
</evidence>
<protein>
    <recommendedName>
        <fullName evidence="3">Concanavalin A-like lectin/glucanase</fullName>
    </recommendedName>
</protein>
<dbReference type="GeneID" id="39575711"/>
<dbReference type="PANTHER" id="PTHR35332:SF2">
    <property type="entry name" value="REGULATION OF ENOLASE PROTEIN 1"/>
    <property type="match status" value="1"/>
</dbReference>
<keyword evidence="2" id="KW-1185">Reference proteome</keyword>
<dbReference type="OrthoDB" id="42525at2759"/>
<dbReference type="EMBL" id="ML119058">
    <property type="protein sequence ID" value="ROT36676.1"/>
    <property type="molecule type" value="Genomic_DNA"/>
</dbReference>
<dbReference type="PANTHER" id="PTHR35332">
    <property type="entry name" value="REGULATION OF ENOLASE PROTEIN 1"/>
    <property type="match status" value="1"/>
</dbReference>
<dbReference type="Gene3D" id="2.60.120.200">
    <property type="match status" value="1"/>
</dbReference>
<dbReference type="Proteomes" id="UP000272025">
    <property type="component" value="Unassembled WGS sequence"/>
</dbReference>
<dbReference type="InterPro" id="IPR009784">
    <property type="entry name" value="DUF1349"/>
</dbReference>
<evidence type="ECO:0008006" key="3">
    <source>
        <dbReference type="Google" id="ProtNLM"/>
    </source>
</evidence>
<dbReference type="RefSeq" id="XP_028464482.1">
    <property type="nucleotide sequence ID" value="XM_028607233.1"/>
</dbReference>